<dbReference type="Proteomes" id="UP001212997">
    <property type="component" value="Unassembled WGS sequence"/>
</dbReference>
<feature type="domain" description="T6SS Phospholipase effector Tle1-like catalytic" evidence="1">
    <location>
        <begin position="9"/>
        <end position="265"/>
    </location>
</feature>
<dbReference type="EMBL" id="JANAWD010000733">
    <property type="protein sequence ID" value="KAJ3476243.1"/>
    <property type="molecule type" value="Genomic_DNA"/>
</dbReference>
<dbReference type="PANTHER" id="PTHR33840:SF1">
    <property type="entry name" value="TLE1 PHOSPHOLIPASE DOMAIN-CONTAINING PROTEIN"/>
    <property type="match status" value="1"/>
</dbReference>
<evidence type="ECO:0000259" key="1">
    <source>
        <dbReference type="Pfam" id="PF09994"/>
    </source>
</evidence>
<comment type="caution">
    <text evidence="2">The sequence shown here is derived from an EMBL/GenBank/DDBJ whole genome shotgun (WGS) entry which is preliminary data.</text>
</comment>
<proteinExistence type="predicted"/>
<accession>A0AAD5USC9</accession>
<dbReference type="Pfam" id="PF09994">
    <property type="entry name" value="T6SS_Tle1-like_cat"/>
    <property type="match status" value="1"/>
</dbReference>
<dbReference type="InterPro" id="IPR018712">
    <property type="entry name" value="Tle1-like_cat"/>
</dbReference>
<evidence type="ECO:0000313" key="2">
    <source>
        <dbReference type="EMBL" id="KAJ3476243.1"/>
    </source>
</evidence>
<reference evidence="2" key="1">
    <citation type="submission" date="2022-07" db="EMBL/GenBank/DDBJ databases">
        <title>Genome Sequence of Physisporinus lineatus.</title>
        <authorList>
            <person name="Buettner E."/>
        </authorList>
    </citation>
    <scope>NUCLEOTIDE SEQUENCE</scope>
    <source>
        <strain evidence="2">VT162</strain>
    </source>
</reference>
<dbReference type="SUPFAM" id="SSF53474">
    <property type="entry name" value="alpha/beta-Hydrolases"/>
    <property type="match status" value="1"/>
</dbReference>
<dbReference type="AlphaFoldDB" id="A0AAD5USC9"/>
<dbReference type="InterPro" id="IPR029058">
    <property type="entry name" value="AB_hydrolase_fold"/>
</dbReference>
<evidence type="ECO:0000313" key="3">
    <source>
        <dbReference type="Proteomes" id="UP001212997"/>
    </source>
</evidence>
<organism evidence="2 3">
    <name type="scientific">Meripilus lineatus</name>
    <dbReference type="NCBI Taxonomy" id="2056292"/>
    <lineage>
        <taxon>Eukaryota</taxon>
        <taxon>Fungi</taxon>
        <taxon>Dikarya</taxon>
        <taxon>Basidiomycota</taxon>
        <taxon>Agaricomycotina</taxon>
        <taxon>Agaricomycetes</taxon>
        <taxon>Polyporales</taxon>
        <taxon>Meripilaceae</taxon>
        <taxon>Meripilus</taxon>
    </lineage>
</organism>
<protein>
    <recommendedName>
        <fullName evidence="1">T6SS Phospholipase effector Tle1-like catalytic domain-containing protein</fullName>
    </recommendedName>
</protein>
<keyword evidence="3" id="KW-1185">Reference proteome</keyword>
<sequence>MTLLPPNAQNTNVLEFYSRLNEENIYYHPGVGAVPNPRPSIGQKLRRLEDLAFARSFDDLVRQGYNWIIDVYQPGDRIYICGFSRGAYQAKTLAAMIAAVGLIPRGNSRQTPLSVSQTSFTSWLIFMPVPAPTKFTWIVSETQRKPKVSREGWHSMPECTFWAFGTHTVSSIGFVREERPGTTRVHESVCYIRHALALDERRVKFCPEYVCGNQPVPPEYLVGDERGIPRVKEVWFAGTHSDVGGNIENRELDNAAIPSLWMANQAMIAGLTFKPSKVVWVEERLREVTPTNSMRWFYRPLEILPVRRPTYKPEMKTARSQGREILAGQLIHVSVCLMGDHYRPKASGNGIQWDEIIGIGINHEKEAGWMPKELEARFEMDLYDAAGATNIVENRIADPIAEEWVGRLEFLASIGGGVPMILNQDTIPPLLCRMIRDKAECASEVLATLASNDSEQLLILLPESVETVERGTSSMIGESFARILGVLFRHYGELPLSEQYVPMSLSLDDQATASFKWVYQIAIASLYFARYTRLCNPADSFPFPGGR</sequence>
<name>A0AAD5USC9_9APHY</name>
<dbReference type="PANTHER" id="PTHR33840">
    <property type="match status" value="1"/>
</dbReference>
<gene>
    <name evidence="2" type="ORF">NLI96_g11290</name>
</gene>